<dbReference type="Proteomes" id="UP000236724">
    <property type="component" value="Unassembled WGS sequence"/>
</dbReference>
<dbReference type="AlphaFoldDB" id="A0A1H6FD71"/>
<sequence>MSQRTFFAYCLLLCGLALQALVSGCAPRPAFGDCAYRMQTGDCYPDPHMTANLPTDEDLIVVMGKAAEALLKNLSEPLQTDQRLLVTSIADLNHLEKSTALGRLLGEQLAAQLTVRGYQVIDPRTREDLSVQHKSGEFILSRNLERISREHSVYGIATGTYSVAAQSVYITLKLIRPDGLTLSSYLFRLPLGPDTQRLLHNPE</sequence>
<protein>
    <recommendedName>
        <fullName evidence="2">FlgO domain-containing protein</fullName>
    </recommendedName>
</protein>
<evidence type="ECO:0000256" key="1">
    <source>
        <dbReference type="SAM" id="SignalP"/>
    </source>
</evidence>
<keyword evidence="1" id="KW-0732">Signal</keyword>
<dbReference type="PROSITE" id="PS51257">
    <property type="entry name" value="PROKAR_LIPOPROTEIN"/>
    <property type="match status" value="1"/>
</dbReference>
<evidence type="ECO:0000313" key="4">
    <source>
        <dbReference type="Proteomes" id="UP000236724"/>
    </source>
</evidence>
<dbReference type="Pfam" id="PF17680">
    <property type="entry name" value="FlgO"/>
    <property type="match status" value="1"/>
</dbReference>
<feature type="signal peptide" evidence="1">
    <location>
        <begin position="1"/>
        <end position="22"/>
    </location>
</feature>
<dbReference type="EMBL" id="FMSV02000537">
    <property type="protein sequence ID" value="SEH07593.1"/>
    <property type="molecule type" value="Genomic_DNA"/>
</dbReference>
<evidence type="ECO:0000313" key="3">
    <source>
        <dbReference type="EMBL" id="SEH07593.1"/>
    </source>
</evidence>
<dbReference type="InterPro" id="IPR041215">
    <property type="entry name" value="FlgO_dom"/>
</dbReference>
<gene>
    <name evidence="3" type="ORF">MBHS_03469</name>
</gene>
<reference evidence="3 4" key="1">
    <citation type="submission" date="2016-10" db="EMBL/GenBank/DDBJ databases">
        <authorList>
            <person name="de Groot N.N."/>
        </authorList>
    </citation>
    <scope>NUCLEOTIDE SEQUENCE [LARGE SCALE GENOMIC DNA]</scope>
    <source>
        <strain evidence="3">MBHS1</strain>
    </source>
</reference>
<evidence type="ECO:0000259" key="2">
    <source>
        <dbReference type="Pfam" id="PF17680"/>
    </source>
</evidence>
<feature type="chain" id="PRO_5014725155" description="FlgO domain-containing protein" evidence="1">
    <location>
        <begin position="23"/>
        <end position="203"/>
    </location>
</feature>
<keyword evidence="4" id="KW-1185">Reference proteome</keyword>
<name>A0A1H6FD71_9GAMM</name>
<accession>A0A1H6FD71</accession>
<organism evidence="3 4">
    <name type="scientific">Candidatus Venteria ishoeyi</name>
    <dbReference type="NCBI Taxonomy" id="1899563"/>
    <lineage>
        <taxon>Bacteria</taxon>
        <taxon>Pseudomonadati</taxon>
        <taxon>Pseudomonadota</taxon>
        <taxon>Gammaproteobacteria</taxon>
        <taxon>Thiotrichales</taxon>
        <taxon>Thiotrichaceae</taxon>
        <taxon>Venteria</taxon>
    </lineage>
</organism>
<proteinExistence type="predicted"/>
<dbReference type="OrthoDB" id="5625222at2"/>
<dbReference type="RefSeq" id="WP_103921231.1">
    <property type="nucleotide sequence ID" value="NZ_FMSV02000537.1"/>
</dbReference>
<feature type="domain" description="FlgO" evidence="2">
    <location>
        <begin position="65"/>
        <end position="178"/>
    </location>
</feature>